<dbReference type="PANTHER" id="PTHR43155:SF2">
    <property type="entry name" value="CYCLIC DI-GMP PHOSPHODIESTERASE PA4108"/>
    <property type="match status" value="1"/>
</dbReference>
<accession>A0A4Q0XXY5</accession>
<dbReference type="CDD" id="cd00077">
    <property type="entry name" value="HDc"/>
    <property type="match status" value="1"/>
</dbReference>
<keyword evidence="2" id="KW-0378">Hydrolase</keyword>
<evidence type="ECO:0000259" key="1">
    <source>
        <dbReference type="PROSITE" id="PS51832"/>
    </source>
</evidence>
<protein>
    <submittedName>
        <fullName evidence="2">Phosphohydrolase</fullName>
    </submittedName>
</protein>
<name>A0A4Q0XXY5_9BACT</name>
<dbReference type="PANTHER" id="PTHR43155">
    <property type="entry name" value="CYCLIC DI-GMP PHOSPHODIESTERASE PA4108-RELATED"/>
    <property type="match status" value="1"/>
</dbReference>
<dbReference type="AlphaFoldDB" id="A0A4Q0XXY5"/>
<evidence type="ECO:0000313" key="3">
    <source>
        <dbReference type="Proteomes" id="UP000290172"/>
    </source>
</evidence>
<dbReference type="RefSeq" id="WP_128983899.1">
    <property type="nucleotide sequence ID" value="NZ_PDKJ01000107.1"/>
</dbReference>
<dbReference type="Gene3D" id="1.10.3210.10">
    <property type="entry name" value="Hypothetical protein af1432"/>
    <property type="match status" value="1"/>
</dbReference>
<gene>
    <name evidence="2" type="ORF">CRV08_16145</name>
</gene>
<organism evidence="2 3">
    <name type="scientific">Halarcobacter ebronensis</name>
    <dbReference type="NCBI Taxonomy" id="1462615"/>
    <lineage>
        <taxon>Bacteria</taxon>
        <taxon>Pseudomonadati</taxon>
        <taxon>Campylobacterota</taxon>
        <taxon>Epsilonproteobacteria</taxon>
        <taxon>Campylobacterales</taxon>
        <taxon>Arcobacteraceae</taxon>
        <taxon>Halarcobacter</taxon>
    </lineage>
</organism>
<dbReference type="InterPro" id="IPR003607">
    <property type="entry name" value="HD/PDEase_dom"/>
</dbReference>
<dbReference type="PROSITE" id="PS51832">
    <property type="entry name" value="HD_GYP"/>
    <property type="match status" value="1"/>
</dbReference>
<dbReference type="InterPro" id="IPR037522">
    <property type="entry name" value="HD_GYP_dom"/>
</dbReference>
<dbReference type="EMBL" id="PDKJ01000107">
    <property type="protein sequence ID" value="RXJ61594.1"/>
    <property type="molecule type" value="Genomic_DNA"/>
</dbReference>
<comment type="caution">
    <text evidence="2">The sequence shown here is derived from an EMBL/GenBank/DDBJ whole genome shotgun (WGS) entry which is preliminary data.</text>
</comment>
<dbReference type="GO" id="GO:0016787">
    <property type="term" value="F:hydrolase activity"/>
    <property type="evidence" value="ECO:0007669"/>
    <property type="project" value="UniProtKB-KW"/>
</dbReference>
<feature type="domain" description="HD-GYP" evidence="1">
    <location>
        <begin position="1"/>
        <end position="163"/>
    </location>
</feature>
<dbReference type="Proteomes" id="UP000290172">
    <property type="component" value="Unassembled WGS sequence"/>
</dbReference>
<evidence type="ECO:0000313" key="2">
    <source>
        <dbReference type="EMBL" id="RXJ61594.1"/>
    </source>
</evidence>
<sequence length="173" mass="20092">DVQRVKLIAQYKYQKEGKEINFLSEDEEFNLCIKKGTLTNDEKSIMNYHAQLSLDMLSSLPFPKKYKDVLNIAANHHEKLNGKGYPRGLDESQLALEDRIMILADIFEALTSNDRPYKDAKKLSEVFKILSFMAKDGEIDGELLKFFHENSVLLKYAKEELFDYQVDESKLLF</sequence>
<reference evidence="2 3" key="1">
    <citation type="submission" date="2017-10" db="EMBL/GenBank/DDBJ databases">
        <title>Genomics of the genus Arcobacter.</title>
        <authorList>
            <person name="Perez-Cataluna A."/>
            <person name="Figueras M.J."/>
        </authorList>
    </citation>
    <scope>NUCLEOTIDE SEQUENCE [LARGE SCALE GENOMIC DNA]</scope>
    <source>
        <strain evidence="2 3">CECT 8993</strain>
    </source>
</reference>
<dbReference type="SUPFAM" id="SSF109604">
    <property type="entry name" value="HD-domain/PDEase-like"/>
    <property type="match status" value="1"/>
</dbReference>
<feature type="non-terminal residue" evidence="2">
    <location>
        <position position="1"/>
    </location>
</feature>
<dbReference type="Pfam" id="PF13487">
    <property type="entry name" value="HD_5"/>
    <property type="match status" value="1"/>
</dbReference>
<proteinExistence type="predicted"/>